<evidence type="ECO:0000313" key="2">
    <source>
        <dbReference type="Proteomes" id="UP001239167"/>
    </source>
</evidence>
<gene>
    <name evidence="1" type="ORF">J2S01_000028</name>
</gene>
<accession>A0ABT9Y3E1</accession>
<evidence type="ECO:0000313" key="1">
    <source>
        <dbReference type="EMBL" id="MDQ0202343.1"/>
    </source>
</evidence>
<dbReference type="RefSeq" id="WP_307222194.1">
    <property type="nucleotide sequence ID" value="NZ_JAUSUE010000001.1"/>
</dbReference>
<name>A0ABT9Y3E1_9FIRM</name>
<dbReference type="Proteomes" id="UP001239167">
    <property type="component" value="Unassembled WGS sequence"/>
</dbReference>
<proteinExistence type="predicted"/>
<comment type="caution">
    <text evidence="1">The sequence shown here is derived from an EMBL/GenBank/DDBJ whole genome shotgun (WGS) entry which is preliminary data.</text>
</comment>
<dbReference type="EMBL" id="JAUSUE010000001">
    <property type="protein sequence ID" value="MDQ0202343.1"/>
    <property type="molecule type" value="Genomic_DNA"/>
</dbReference>
<organism evidence="1 2">
    <name type="scientific">Pectinatus haikarae</name>
    <dbReference type="NCBI Taxonomy" id="349096"/>
    <lineage>
        <taxon>Bacteria</taxon>
        <taxon>Bacillati</taxon>
        <taxon>Bacillota</taxon>
        <taxon>Negativicutes</taxon>
        <taxon>Selenomonadales</taxon>
        <taxon>Selenomonadaceae</taxon>
        <taxon>Pectinatus</taxon>
    </lineage>
</organism>
<sequence length="66" mass="7696">MHDDDLLKKPAGCEYTRFTLILAQHRHLHSHMGIIMGFIIDDAGLWPKIIGLEHDIPLDEKHCKYF</sequence>
<protein>
    <submittedName>
        <fullName evidence="1">Uncharacterized protein</fullName>
    </submittedName>
</protein>
<reference evidence="1 2" key="1">
    <citation type="submission" date="2023-07" db="EMBL/GenBank/DDBJ databases">
        <title>Genomic Encyclopedia of Type Strains, Phase IV (KMG-IV): sequencing the most valuable type-strain genomes for metagenomic binning, comparative biology and taxonomic classification.</title>
        <authorList>
            <person name="Goeker M."/>
        </authorList>
    </citation>
    <scope>NUCLEOTIDE SEQUENCE [LARGE SCALE GENOMIC DNA]</scope>
    <source>
        <strain evidence="1 2">DSM 16980</strain>
    </source>
</reference>
<keyword evidence="2" id="KW-1185">Reference proteome</keyword>